<dbReference type="InterPro" id="IPR009078">
    <property type="entry name" value="Ferritin-like_SF"/>
</dbReference>
<dbReference type="InterPro" id="IPR011882">
    <property type="entry name" value="PaaC"/>
</dbReference>
<accession>A0ABN2FNP7</accession>
<dbReference type="Pfam" id="PF05138">
    <property type="entry name" value="PaaA_PaaC"/>
    <property type="match status" value="1"/>
</dbReference>
<dbReference type="RefSeq" id="WP_344114703.1">
    <property type="nucleotide sequence ID" value="NZ_BAAANE010000009.1"/>
</dbReference>
<reference evidence="1 2" key="1">
    <citation type="journal article" date="2019" name="Int. J. Syst. Evol. Microbiol.">
        <title>The Global Catalogue of Microorganisms (GCM) 10K type strain sequencing project: providing services to taxonomists for standard genome sequencing and annotation.</title>
        <authorList>
            <consortium name="The Broad Institute Genomics Platform"/>
            <consortium name="The Broad Institute Genome Sequencing Center for Infectious Disease"/>
            <person name="Wu L."/>
            <person name="Ma J."/>
        </authorList>
    </citation>
    <scope>NUCLEOTIDE SEQUENCE [LARGE SCALE GENOMIC DNA]</scope>
    <source>
        <strain evidence="1 2">JCM 14306</strain>
    </source>
</reference>
<protein>
    <submittedName>
        <fullName evidence="1">Phenylacetate-CoA oxygenase subunit PaaC</fullName>
    </submittedName>
</protein>
<dbReference type="PIRSF" id="PIRSF037834">
    <property type="entry name" value="PA_CoA_Oase3"/>
    <property type="match status" value="1"/>
</dbReference>
<organism evidence="1 2">
    <name type="scientific">Kribbella alba</name>
    <dbReference type="NCBI Taxonomy" id="190197"/>
    <lineage>
        <taxon>Bacteria</taxon>
        <taxon>Bacillati</taxon>
        <taxon>Actinomycetota</taxon>
        <taxon>Actinomycetes</taxon>
        <taxon>Propionibacteriales</taxon>
        <taxon>Kribbellaceae</taxon>
        <taxon>Kribbella</taxon>
    </lineage>
</organism>
<dbReference type="InterPro" id="IPR052703">
    <property type="entry name" value="Aromatic_CoA_ox/epox"/>
</dbReference>
<keyword evidence="2" id="KW-1185">Reference proteome</keyword>
<evidence type="ECO:0000313" key="1">
    <source>
        <dbReference type="EMBL" id="GAA1653624.1"/>
    </source>
</evidence>
<name>A0ABN2FNP7_9ACTN</name>
<dbReference type="EMBL" id="BAAANE010000009">
    <property type="protein sequence ID" value="GAA1653624.1"/>
    <property type="molecule type" value="Genomic_DNA"/>
</dbReference>
<dbReference type="SUPFAM" id="SSF47240">
    <property type="entry name" value="Ferritin-like"/>
    <property type="match status" value="1"/>
</dbReference>
<dbReference type="PANTHER" id="PTHR30458:SF0">
    <property type="entry name" value="1,2-PHENYLACETYL-COA EPOXIDASE, SUBUNIT C"/>
    <property type="match status" value="1"/>
</dbReference>
<dbReference type="NCBIfam" id="TIGR02158">
    <property type="entry name" value="PA_CoA_Oxy3"/>
    <property type="match status" value="1"/>
</dbReference>
<gene>
    <name evidence="1" type="primary">paaC</name>
    <name evidence="1" type="ORF">GCM10009744_52190</name>
</gene>
<sequence>MNDLFTYTLRLGDDALIAAQRTAEWIAAAPQLEEDVALGNIGLDQLGQARTLLQYAGQLEGAGRSEDDLAYFRDERDFLNLQLCELPSGDFAHTIARLLYFATYQHLLYEELRGSADETLAGVAGKAVKEVAYHVDHATQWVLRLGDGTEVSHLRMQAGLDAMWPYTAEMFASDELVRRLPVAVDPSKLQDEWSRRVTEVIDESTCTRPTSSYQHSGGREGRHTEHLGYLLAELQHVARSHPGASW</sequence>
<evidence type="ECO:0000313" key="2">
    <source>
        <dbReference type="Proteomes" id="UP001501319"/>
    </source>
</evidence>
<dbReference type="InterPro" id="IPR012347">
    <property type="entry name" value="Ferritin-like"/>
</dbReference>
<comment type="caution">
    <text evidence="1">The sequence shown here is derived from an EMBL/GenBank/DDBJ whole genome shotgun (WGS) entry which is preliminary data.</text>
</comment>
<dbReference type="Proteomes" id="UP001501319">
    <property type="component" value="Unassembled WGS sequence"/>
</dbReference>
<dbReference type="Gene3D" id="1.20.1260.10">
    <property type="match status" value="1"/>
</dbReference>
<proteinExistence type="predicted"/>
<dbReference type="InterPro" id="IPR007814">
    <property type="entry name" value="PaaA_PaaC"/>
</dbReference>
<dbReference type="PANTHER" id="PTHR30458">
    <property type="entry name" value="PHENYLACETIC ACID DEGRADATION PROTEIN PAA"/>
    <property type="match status" value="1"/>
</dbReference>